<dbReference type="Gene3D" id="3.20.20.80">
    <property type="entry name" value="Glycosidases"/>
    <property type="match status" value="2"/>
</dbReference>
<proteinExistence type="inferred from homology"/>
<dbReference type="PANTHER" id="PTHR31263">
    <property type="entry name" value="CELLULASE FAMILY PROTEIN (AFU_ORTHOLOGUE AFUA_5G14560)"/>
    <property type="match status" value="1"/>
</dbReference>
<reference evidence="6" key="1">
    <citation type="submission" date="2023-10" db="EMBL/GenBank/DDBJ databases">
        <authorList>
            <person name="Domelevo Entfellner J.-B."/>
        </authorList>
    </citation>
    <scope>NUCLEOTIDE SEQUENCE</scope>
</reference>
<dbReference type="GO" id="GO:0000272">
    <property type="term" value="P:polysaccharide catabolic process"/>
    <property type="evidence" value="ECO:0007669"/>
    <property type="project" value="InterPro"/>
</dbReference>
<dbReference type="Proteomes" id="UP001189624">
    <property type="component" value="Chromosome 4"/>
</dbReference>
<gene>
    <name evidence="6" type="ORF">AYBTSS11_LOCUS12670</name>
</gene>
<dbReference type="EMBL" id="OY731401">
    <property type="protein sequence ID" value="CAJ1947459.1"/>
    <property type="molecule type" value="Genomic_DNA"/>
</dbReference>
<dbReference type="InterPro" id="IPR017853">
    <property type="entry name" value="GH"/>
</dbReference>
<feature type="domain" description="Glycoside hydrolase family 5" evidence="5">
    <location>
        <begin position="10"/>
        <end position="269"/>
    </location>
</feature>
<protein>
    <recommendedName>
        <fullName evidence="5">Glycoside hydrolase family 5 domain-containing protein</fullName>
    </recommendedName>
</protein>
<dbReference type="InterPro" id="IPR001547">
    <property type="entry name" value="Glyco_hydro_5"/>
</dbReference>
<dbReference type="PANTHER" id="PTHR31263:SF50">
    <property type="entry name" value="HYDROLYZING O-GLYCOSYL COMPOUNDS HYDROLASE"/>
    <property type="match status" value="1"/>
</dbReference>
<evidence type="ECO:0000256" key="3">
    <source>
        <dbReference type="ARBA" id="ARBA00023295"/>
    </source>
</evidence>
<keyword evidence="7" id="KW-1185">Reference proteome</keyword>
<evidence type="ECO:0000256" key="4">
    <source>
        <dbReference type="RuleBase" id="RU361153"/>
    </source>
</evidence>
<evidence type="ECO:0000259" key="5">
    <source>
        <dbReference type="Pfam" id="PF00150"/>
    </source>
</evidence>
<organism evidence="6 7">
    <name type="scientific">Sphenostylis stenocarpa</name>
    <dbReference type="NCBI Taxonomy" id="92480"/>
    <lineage>
        <taxon>Eukaryota</taxon>
        <taxon>Viridiplantae</taxon>
        <taxon>Streptophyta</taxon>
        <taxon>Embryophyta</taxon>
        <taxon>Tracheophyta</taxon>
        <taxon>Spermatophyta</taxon>
        <taxon>Magnoliopsida</taxon>
        <taxon>eudicotyledons</taxon>
        <taxon>Gunneridae</taxon>
        <taxon>Pentapetalae</taxon>
        <taxon>rosids</taxon>
        <taxon>fabids</taxon>
        <taxon>Fabales</taxon>
        <taxon>Fabaceae</taxon>
        <taxon>Papilionoideae</taxon>
        <taxon>50 kb inversion clade</taxon>
        <taxon>NPAAA clade</taxon>
        <taxon>indigoferoid/millettioid clade</taxon>
        <taxon>Phaseoleae</taxon>
        <taxon>Sphenostylis</taxon>
    </lineage>
</organism>
<name>A0AA86SBG4_9FABA</name>
<accession>A0AA86SBG4</accession>
<comment type="similarity">
    <text evidence="1 4">Belongs to the glycosyl hydrolase 5 (cellulase A) family.</text>
</comment>
<sequence length="485" mass="55525">MIPEGLDKRPLKDIIGEIVEHKFNCVRLTYAIYMWTRYVHDNVNATFTSLDVPGVVQGIAKNNPFVLSMTHVQVFDSVVRELGIQNVKVLLDNHVSEPKWCCNDDDENGFFHDRHFNPQEWVYGLTLAAKHFNGNHVIVAMSLRNELHGPRQNLYDWYRYMSKAAVSIHKTNPNVLVVISGLNYDTELQFLKSKPLKIDLGKKMVFETHLYSWSGIGTLKLREIWTKQPVNRICADNIKGIEDRAGFLTTGKNAVPLIFTEFGFNEMKARGQRAKLACANWAGHLQPMIPEGLDKRPLKDIIGEIVEHKFNRVRLTYAIYMWTRYVHDNVNATFTSLDVPVLLDNHVSEPKWCCNDDDENGFFHDRHFNPQEWVYGLTTAAKHFNGNHVIVAMSLRNELHGPRQNLYGRVQSKPLKIDLGKKMVFETHLYSWSGIGTLKLREIWTKQPVNRICADNIKGIEDGVGFLTAGKNAVPLIFTSLGLTR</sequence>
<keyword evidence="2 4" id="KW-0378">Hydrolase</keyword>
<dbReference type="Pfam" id="PF00150">
    <property type="entry name" value="Cellulase"/>
    <property type="match status" value="1"/>
</dbReference>
<dbReference type="AlphaFoldDB" id="A0AA86SBG4"/>
<evidence type="ECO:0000256" key="2">
    <source>
        <dbReference type="ARBA" id="ARBA00022801"/>
    </source>
</evidence>
<evidence type="ECO:0000313" key="7">
    <source>
        <dbReference type="Proteomes" id="UP001189624"/>
    </source>
</evidence>
<dbReference type="GO" id="GO:0004553">
    <property type="term" value="F:hydrolase activity, hydrolyzing O-glycosyl compounds"/>
    <property type="evidence" value="ECO:0007669"/>
    <property type="project" value="InterPro"/>
</dbReference>
<evidence type="ECO:0000313" key="6">
    <source>
        <dbReference type="EMBL" id="CAJ1947459.1"/>
    </source>
</evidence>
<dbReference type="SUPFAM" id="SSF51445">
    <property type="entry name" value="(Trans)glycosidases"/>
    <property type="match status" value="2"/>
</dbReference>
<dbReference type="Gramene" id="rna-AYBTSS11_LOCUS12670">
    <property type="protein sequence ID" value="CAJ1947459.1"/>
    <property type="gene ID" value="gene-AYBTSS11_LOCUS12670"/>
</dbReference>
<evidence type="ECO:0000256" key="1">
    <source>
        <dbReference type="ARBA" id="ARBA00005641"/>
    </source>
</evidence>
<keyword evidence="3 4" id="KW-0326">Glycosidase</keyword>